<feature type="domain" description="Protein kinase" evidence="1">
    <location>
        <begin position="45"/>
        <end position="360"/>
    </location>
</feature>
<dbReference type="PANTHER" id="PTHR23257">
    <property type="entry name" value="SERINE-THREONINE PROTEIN KINASE"/>
    <property type="match status" value="1"/>
</dbReference>
<dbReference type="GO" id="GO:0004672">
    <property type="term" value="F:protein kinase activity"/>
    <property type="evidence" value="ECO:0007669"/>
    <property type="project" value="InterPro"/>
</dbReference>
<comment type="caution">
    <text evidence="2">The sequence shown here is derived from an EMBL/GenBank/DDBJ whole genome shotgun (WGS) entry which is preliminary data.</text>
</comment>
<dbReference type="EMBL" id="BLLK01000038">
    <property type="protein sequence ID" value="GFH49863.1"/>
    <property type="molecule type" value="Genomic_DNA"/>
</dbReference>
<sequence length="388" mass="43793">MGIEDMSQADLRKAAAKVTAAKTAESTLFDQEAENRIPKFRAAEIDSGVFLGEGGFCKVTELLEVFLDGQADANPSPFTQDREYISKNFQRDGRARYAIKKLKPDLLNRGPENFLSGVVDLAIEVKYLALIQHPHIIKMRAVCNVDYCSEQFFVVLDRLFDTLGDRIEVWSKELKSMSGLKSIKDVGGGKKEEHLGQRLVVMYDICSALNFLHSNNIIYRDLKPDNIGFDVRDDVKIFDFGLAAEMRPDLSDGNDGYHLTAESGSPRYMAPEVALGKPYNQRVDTYSFGLMLWEVCEMKTPFEGHDFDSLTAQVYNGNERPPINKKLRQELANIMTTCWDANPSRRMDCEEIMTQLRNEIGISYGTDSIFGQLDETHKTEKSAQAHGR</sequence>
<dbReference type="GO" id="GO:0005737">
    <property type="term" value="C:cytoplasm"/>
    <property type="evidence" value="ECO:0007669"/>
    <property type="project" value="TreeGrafter"/>
</dbReference>
<dbReference type="PROSITE" id="PS50011">
    <property type="entry name" value="PROTEIN_KINASE_DOM"/>
    <property type="match status" value="1"/>
</dbReference>
<evidence type="ECO:0000259" key="1">
    <source>
        <dbReference type="PROSITE" id="PS50011"/>
    </source>
</evidence>
<name>A0AAD3H4M1_9STRA</name>
<dbReference type="GO" id="GO:0005524">
    <property type="term" value="F:ATP binding"/>
    <property type="evidence" value="ECO:0007669"/>
    <property type="project" value="InterPro"/>
</dbReference>
<dbReference type="InterPro" id="IPR000719">
    <property type="entry name" value="Prot_kinase_dom"/>
</dbReference>
<protein>
    <recommendedName>
        <fullName evidence="1">Protein kinase domain-containing protein</fullName>
    </recommendedName>
</protein>
<dbReference type="InterPro" id="IPR011009">
    <property type="entry name" value="Kinase-like_dom_sf"/>
</dbReference>
<accession>A0AAD3H4M1</accession>
<gene>
    <name evidence="2" type="ORF">CTEN210_06339</name>
</gene>
<dbReference type="Proteomes" id="UP001054902">
    <property type="component" value="Unassembled WGS sequence"/>
</dbReference>
<keyword evidence="3" id="KW-1185">Reference proteome</keyword>
<reference evidence="2 3" key="1">
    <citation type="journal article" date="2021" name="Sci. Rep.">
        <title>The genome of the diatom Chaetoceros tenuissimus carries an ancient integrated fragment of an extant virus.</title>
        <authorList>
            <person name="Hongo Y."/>
            <person name="Kimura K."/>
            <person name="Takaki Y."/>
            <person name="Yoshida Y."/>
            <person name="Baba S."/>
            <person name="Kobayashi G."/>
            <person name="Nagasaki K."/>
            <person name="Hano T."/>
            <person name="Tomaru Y."/>
        </authorList>
    </citation>
    <scope>NUCLEOTIDE SEQUENCE [LARGE SCALE GENOMIC DNA]</scope>
    <source>
        <strain evidence="2 3">NIES-3715</strain>
    </source>
</reference>
<dbReference type="SUPFAM" id="SSF56112">
    <property type="entry name" value="Protein kinase-like (PK-like)"/>
    <property type="match status" value="1"/>
</dbReference>
<proteinExistence type="predicted"/>
<evidence type="ECO:0000313" key="2">
    <source>
        <dbReference type="EMBL" id="GFH49863.1"/>
    </source>
</evidence>
<dbReference type="GO" id="GO:0007165">
    <property type="term" value="P:signal transduction"/>
    <property type="evidence" value="ECO:0007669"/>
    <property type="project" value="TreeGrafter"/>
</dbReference>
<dbReference type="AlphaFoldDB" id="A0AAD3H4M1"/>
<dbReference type="Pfam" id="PF00069">
    <property type="entry name" value="Pkinase"/>
    <property type="match status" value="1"/>
</dbReference>
<dbReference type="Gene3D" id="3.30.200.20">
    <property type="entry name" value="Phosphorylase Kinase, domain 1"/>
    <property type="match status" value="1"/>
</dbReference>
<dbReference type="InterPro" id="IPR050167">
    <property type="entry name" value="Ser_Thr_protein_kinase"/>
</dbReference>
<evidence type="ECO:0000313" key="3">
    <source>
        <dbReference type="Proteomes" id="UP001054902"/>
    </source>
</evidence>
<organism evidence="2 3">
    <name type="scientific">Chaetoceros tenuissimus</name>
    <dbReference type="NCBI Taxonomy" id="426638"/>
    <lineage>
        <taxon>Eukaryota</taxon>
        <taxon>Sar</taxon>
        <taxon>Stramenopiles</taxon>
        <taxon>Ochrophyta</taxon>
        <taxon>Bacillariophyta</taxon>
        <taxon>Coscinodiscophyceae</taxon>
        <taxon>Chaetocerotophycidae</taxon>
        <taxon>Chaetocerotales</taxon>
        <taxon>Chaetocerotaceae</taxon>
        <taxon>Chaetoceros</taxon>
    </lineage>
</organism>
<dbReference type="SMART" id="SM00220">
    <property type="entry name" value="S_TKc"/>
    <property type="match status" value="1"/>
</dbReference>
<dbReference type="Gene3D" id="1.10.510.10">
    <property type="entry name" value="Transferase(Phosphotransferase) domain 1"/>
    <property type="match status" value="1"/>
</dbReference>
<dbReference type="PANTHER" id="PTHR23257:SF958">
    <property type="entry name" value="SERINE_THREONINE-PROTEIN KINASE WNK4"/>
    <property type="match status" value="1"/>
</dbReference>